<feature type="transmembrane region" description="Helical" evidence="7">
    <location>
        <begin position="20"/>
        <end position="40"/>
    </location>
</feature>
<protein>
    <submittedName>
        <fullName evidence="8">MATE family efflux transporter</fullName>
    </submittedName>
</protein>
<evidence type="ECO:0000256" key="2">
    <source>
        <dbReference type="ARBA" id="ARBA00022448"/>
    </source>
</evidence>
<dbReference type="GO" id="GO:0005886">
    <property type="term" value="C:plasma membrane"/>
    <property type="evidence" value="ECO:0007669"/>
    <property type="project" value="UniProtKB-SubCell"/>
</dbReference>
<dbReference type="PANTHER" id="PTHR43549">
    <property type="entry name" value="MULTIDRUG RESISTANCE PROTEIN YPNP-RELATED"/>
    <property type="match status" value="1"/>
</dbReference>
<feature type="transmembrane region" description="Helical" evidence="7">
    <location>
        <begin position="424"/>
        <end position="448"/>
    </location>
</feature>
<keyword evidence="3" id="KW-1003">Cell membrane</keyword>
<dbReference type="PIRSF" id="PIRSF006603">
    <property type="entry name" value="DinF"/>
    <property type="match status" value="1"/>
</dbReference>
<keyword evidence="9" id="KW-1185">Reference proteome</keyword>
<dbReference type="InterPro" id="IPR002528">
    <property type="entry name" value="MATE_fam"/>
</dbReference>
<proteinExistence type="predicted"/>
<evidence type="ECO:0000256" key="7">
    <source>
        <dbReference type="SAM" id="Phobius"/>
    </source>
</evidence>
<feature type="transmembrane region" description="Helical" evidence="7">
    <location>
        <begin position="60"/>
        <end position="85"/>
    </location>
</feature>
<dbReference type="AlphaFoldDB" id="A0A7M1UV85"/>
<evidence type="ECO:0000256" key="5">
    <source>
        <dbReference type="ARBA" id="ARBA00022989"/>
    </source>
</evidence>
<dbReference type="NCBIfam" id="TIGR00797">
    <property type="entry name" value="matE"/>
    <property type="match status" value="1"/>
</dbReference>
<feature type="transmembrane region" description="Helical" evidence="7">
    <location>
        <begin position="97"/>
        <end position="118"/>
    </location>
</feature>
<feature type="transmembrane region" description="Helical" evidence="7">
    <location>
        <begin position="332"/>
        <end position="357"/>
    </location>
</feature>
<dbReference type="KEGG" id="tcs:IMZ38_04635"/>
<evidence type="ECO:0000256" key="4">
    <source>
        <dbReference type="ARBA" id="ARBA00022692"/>
    </source>
</evidence>
<dbReference type="OrthoDB" id="214119at2157"/>
<evidence type="ECO:0000256" key="1">
    <source>
        <dbReference type="ARBA" id="ARBA00004651"/>
    </source>
</evidence>
<feature type="transmembrane region" description="Helical" evidence="7">
    <location>
        <begin position="138"/>
        <end position="160"/>
    </location>
</feature>
<dbReference type="PANTHER" id="PTHR43549:SF2">
    <property type="entry name" value="MULTIDRUG RESISTANCE PROTEIN NORM-RELATED"/>
    <property type="match status" value="1"/>
</dbReference>
<dbReference type="Proteomes" id="UP000593766">
    <property type="component" value="Chromosome"/>
</dbReference>
<reference evidence="8 9" key="1">
    <citation type="submission" date="2020-10" db="EMBL/GenBank/DDBJ databases">
        <title>Complete genome sequence of Thermosphaera aggregans strain 3507.</title>
        <authorList>
            <person name="Zayulina K.S."/>
            <person name="Elcheninov A.G."/>
            <person name="Toshchakov S.V."/>
            <person name="Kublanov I.V."/>
            <person name="Kochetkova T.V."/>
        </authorList>
    </citation>
    <scope>NUCLEOTIDE SEQUENCE [LARGE SCALE GENOMIC DNA]</scope>
    <source>
        <strain evidence="8 9">3507</strain>
    </source>
</reference>
<dbReference type="EMBL" id="CP063144">
    <property type="protein sequence ID" value="QOR95124.1"/>
    <property type="molecule type" value="Genomic_DNA"/>
</dbReference>
<dbReference type="InterPro" id="IPR052031">
    <property type="entry name" value="Membrane_Transporter-Flippase"/>
</dbReference>
<organism evidence="8 9">
    <name type="scientific">Thermosphaera chiliense</name>
    <dbReference type="NCBI Taxonomy" id="3402707"/>
    <lineage>
        <taxon>Archaea</taxon>
        <taxon>Thermoproteota</taxon>
        <taxon>Thermoprotei</taxon>
        <taxon>Desulfurococcales</taxon>
        <taxon>Desulfurococcaceae</taxon>
        <taxon>Thermosphaera</taxon>
    </lineage>
</organism>
<dbReference type="InterPro" id="IPR048279">
    <property type="entry name" value="MdtK-like"/>
</dbReference>
<keyword evidence="4 7" id="KW-0812">Transmembrane</keyword>
<keyword evidence="2" id="KW-0813">Transport</keyword>
<comment type="subcellular location">
    <subcellularLocation>
        <location evidence="1">Cell membrane</location>
        <topology evidence="1">Multi-pass membrane protein</topology>
    </subcellularLocation>
</comment>
<feature type="transmembrane region" description="Helical" evidence="7">
    <location>
        <begin position="206"/>
        <end position="227"/>
    </location>
</feature>
<dbReference type="GO" id="GO:0015297">
    <property type="term" value="F:antiporter activity"/>
    <property type="evidence" value="ECO:0007669"/>
    <property type="project" value="InterPro"/>
</dbReference>
<evidence type="ECO:0000256" key="6">
    <source>
        <dbReference type="ARBA" id="ARBA00023136"/>
    </source>
</evidence>
<feature type="transmembrane region" description="Helical" evidence="7">
    <location>
        <begin position="397"/>
        <end position="418"/>
    </location>
</feature>
<feature type="transmembrane region" description="Helical" evidence="7">
    <location>
        <begin position="172"/>
        <end position="200"/>
    </location>
</feature>
<evidence type="ECO:0000256" key="3">
    <source>
        <dbReference type="ARBA" id="ARBA00022475"/>
    </source>
</evidence>
<evidence type="ECO:0000313" key="8">
    <source>
        <dbReference type="EMBL" id="QOR95124.1"/>
    </source>
</evidence>
<feature type="transmembrane region" description="Helical" evidence="7">
    <location>
        <begin position="247"/>
        <end position="270"/>
    </location>
</feature>
<feature type="transmembrane region" description="Helical" evidence="7">
    <location>
        <begin position="298"/>
        <end position="320"/>
    </location>
</feature>
<feature type="transmembrane region" description="Helical" evidence="7">
    <location>
        <begin position="369"/>
        <end position="390"/>
    </location>
</feature>
<keyword evidence="6 7" id="KW-0472">Membrane</keyword>
<dbReference type="GO" id="GO:0042910">
    <property type="term" value="F:xenobiotic transmembrane transporter activity"/>
    <property type="evidence" value="ECO:0007669"/>
    <property type="project" value="InterPro"/>
</dbReference>
<gene>
    <name evidence="8" type="ORF">IMZ38_04635</name>
</gene>
<evidence type="ECO:0000313" key="9">
    <source>
        <dbReference type="Proteomes" id="UP000593766"/>
    </source>
</evidence>
<accession>A0A7M1UV85</accession>
<name>A0A7M1UV85_9CREN</name>
<dbReference type="Pfam" id="PF01554">
    <property type="entry name" value="MatE"/>
    <property type="match status" value="2"/>
</dbReference>
<keyword evidence="5 7" id="KW-1133">Transmembrane helix</keyword>
<sequence length="476" mass="52562">MESLGKFRDNILNGPIGRTLLWLGLPLMLVQLVNISYNLVDSFWLSRYSEIALAVPRQVWPTFMFLNAVIHGLMTANLAIISQLVGGRRYEEAHKTVSQFVTVSLSLNAVLAIAYFYLRPFIFRYIVQTPPALYDDVLGYSGIIAIDIVFSALTLTYSTILQSIGDTRTPAYVNLVAAIANFILDPPFIIGLRISGAYIIPPMGAVGAAMATVLARSAGLVALMVFLNKKYPYLTPKLTRRLEKEWVLMSFKIGVPVTLMMASNSLAFMFQNALINQYGEYAATAAAIGFLLMDLADAFLWGFTSSVAVMIGQALGANLIERARKIARLASLYIAVSTGIASMIVFIFRGFFINIFTSNAAVYAEAERFVSLFLPSLPFFTLFFIGMSVGRGSGKTFIPTVVGVVRLWGVRLAFGYFLSNQLGWGTVGIWLAMALSNYFSGLAMYGWVHRGSWAVPLFRHQEKIMLHGMGNKPLNR</sequence>